<evidence type="ECO:0000256" key="3">
    <source>
        <dbReference type="SAM" id="MobiDB-lite"/>
    </source>
</evidence>
<dbReference type="Pfam" id="PF00685">
    <property type="entry name" value="Sulfotransfer_1"/>
    <property type="match status" value="1"/>
</dbReference>
<dbReference type="Gene3D" id="3.40.50.300">
    <property type="entry name" value="P-loop containing nucleotide triphosphate hydrolases"/>
    <property type="match status" value="1"/>
</dbReference>
<feature type="domain" description="Sulfotransferase" evidence="4">
    <location>
        <begin position="75"/>
        <end position="259"/>
    </location>
</feature>
<comment type="similarity">
    <text evidence="1">Belongs to the sulfotransferase 1 family.</text>
</comment>
<sequence>MESHSSKMNHGPKSNEKGEYMFDPKTHNKYKELISTIPRRKCPYVVDLYQYQGFWFSPYPLLGILWAQDHFKPKPNDVILSSAPKSGTTWLKALSFAIMTRSHFNESTNPLLTRMAHDCVPFLEIEVRSNPQKLDLDVPLVDTHIPYTSLPKSIISSGCKIVYICRDPKDVFVSLWHFLHKLRSKDGEVSAMKELHLEDAFEFFCDGVSNFGPYWDHVLGYWRASLESLERILFLKYEDLKNESIYWVKTIAKFMGDDVKKSVGPFHASANPWKTCNHRRRIREDTGGDPAIISPPPVCPLLISGALFFSFPALSTWGVLRRSMAAGESNWPAVLSEELPEGLSSSGRESEGTSFNNAESLGRVRSRYQVPEDVVLRIPNSDERMCSHVEDIAASPGFWTFRNRDNLVKLVEGLPSSNQGWKDGYFFVCGDNWERLLEEGDDYIPIRRTWGTPSSSALTHPTLTLVWKDRILRSHGLAAKRAEAAVTELDFQEYANAWTENISKLMVHSLMRFLNEAMVISRRCIAMEDDLVCLKQRLAESEASQKSLNRAVFELNKEKRDLIGAVKAIKVELLAKEGDVKAAVDACDEAVKEIKHLMGQVEVPGRLLCRTTKLLRLLRIITSSVFILVLKPLGSRLEKGTLTLTFLSSSRMTTRT</sequence>
<dbReference type="PANTHER" id="PTHR11783">
    <property type="entry name" value="SULFOTRANSFERASE SULT"/>
    <property type="match status" value="1"/>
</dbReference>
<dbReference type="GO" id="GO:0008146">
    <property type="term" value="F:sulfotransferase activity"/>
    <property type="evidence" value="ECO:0007669"/>
    <property type="project" value="InterPro"/>
</dbReference>
<evidence type="ECO:0000313" key="5">
    <source>
        <dbReference type="EMBL" id="SPC84705.1"/>
    </source>
</evidence>
<evidence type="ECO:0000256" key="1">
    <source>
        <dbReference type="ARBA" id="ARBA00005771"/>
    </source>
</evidence>
<feature type="region of interest" description="Disordered" evidence="3">
    <location>
        <begin position="1"/>
        <end position="21"/>
    </location>
</feature>
<reference evidence="5" key="1">
    <citation type="submission" date="2018-02" db="EMBL/GenBank/DDBJ databases">
        <authorList>
            <person name="Cohen D.B."/>
            <person name="Kent A.D."/>
        </authorList>
    </citation>
    <scope>NUCLEOTIDE SEQUENCE</scope>
</reference>
<name>A0A2N9FC70_FAGSY</name>
<evidence type="ECO:0000256" key="2">
    <source>
        <dbReference type="ARBA" id="ARBA00022679"/>
    </source>
</evidence>
<dbReference type="EMBL" id="OIVN01000728">
    <property type="protein sequence ID" value="SPC84705.1"/>
    <property type="molecule type" value="Genomic_DNA"/>
</dbReference>
<organism evidence="5">
    <name type="scientific">Fagus sylvatica</name>
    <name type="common">Beechnut</name>
    <dbReference type="NCBI Taxonomy" id="28930"/>
    <lineage>
        <taxon>Eukaryota</taxon>
        <taxon>Viridiplantae</taxon>
        <taxon>Streptophyta</taxon>
        <taxon>Embryophyta</taxon>
        <taxon>Tracheophyta</taxon>
        <taxon>Spermatophyta</taxon>
        <taxon>Magnoliopsida</taxon>
        <taxon>eudicotyledons</taxon>
        <taxon>Gunneridae</taxon>
        <taxon>Pentapetalae</taxon>
        <taxon>rosids</taxon>
        <taxon>fabids</taxon>
        <taxon>Fagales</taxon>
        <taxon>Fagaceae</taxon>
        <taxon>Fagus</taxon>
    </lineage>
</organism>
<dbReference type="InterPro" id="IPR027417">
    <property type="entry name" value="P-loop_NTPase"/>
</dbReference>
<proteinExistence type="inferred from homology"/>
<dbReference type="SUPFAM" id="SSF52540">
    <property type="entry name" value="P-loop containing nucleoside triphosphate hydrolases"/>
    <property type="match status" value="1"/>
</dbReference>
<accession>A0A2N9FC70</accession>
<dbReference type="InterPro" id="IPR000863">
    <property type="entry name" value="Sulfotransferase_dom"/>
</dbReference>
<evidence type="ECO:0000259" key="4">
    <source>
        <dbReference type="Pfam" id="PF00685"/>
    </source>
</evidence>
<protein>
    <recommendedName>
        <fullName evidence="4">Sulfotransferase domain-containing protein</fullName>
    </recommendedName>
</protein>
<keyword evidence="2" id="KW-0808">Transferase</keyword>
<gene>
    <name evidence="5" type="ORF">FSB_LOCUS12587</name>
</gene>
<dbReference type="AlphaFoldDB" id="A0A2N9FC70"/>